<name>A0A1H3TCY5_9BACT</name>
<organism evidence="1 2">
    <name type="scientific">Rhodonellum ikkaensis</name>
    <dbReference type="NCBI Taxonomy" id="336829"/>
    <lineage>
        <taxon>Bacteria</taxon>
        <taxon>Pseudomonadati</taxon>
        <taxon>Bacteroidota</taxon>
        <taxon>Cytophagia</taxon>
        <taxon>Cytophagales</taxon>
        <taxon>Cytophagaceae</taxon>
        <taxon>Rhodonellum</taxon>
    </lineage>
</organism>
<accession>A0A1H3TCY5</accession>
<comment type="caution">
    <text evidence="1">The sequence shown here is derived from an EMBL/GenBank/DDBJ whole genome shotgun (WGS) entry which is preliminary data.</text>
</comment>
<sequence>MILFLRESMEAGLVLINGFFNFLPEKYLRVTSLAARVATKPKAAPIQISPKKCCMRYTLLNPIPIASISIIRWILGCFEKMIEKAKHMENAVVV</sequence>
<protein>
    <submittedName>
        <fullName evidence="1">Uncharacterized protein</fullName>
    </submittedName>
</protein>
<proteinExistence type="predicted"/>
<evidence type="ECO:0000313" key="1">
    <source>
        <dbReference type="EMBL" id="SDZ48086.1"/>
    </source>
</evidence>
<reference evidence="1 2" key="1">
    <citation type="submission" date="2016-10" db="EMBL/GenBank/DDBJ databases">
        <authorList>
            <person name="Varghese N."/>
            <person name="Submissions S."/>
        </authorList>
    </citation>
    <scope>NUCLEOTIDE SEQUENCE [LARGE SCALE GENOMIC DNA]</scope>
    <source>
        <strain evidence="1 2">DSM 17997</strain>
    </source>
</reference>
<evidence type="ECO:0000313" key="2">
    <source>
        <dbReference type="Proteomes" id="UP000199663"/>
    </source>
</evidence>
<dbReference type="EMBL" id="FNQC01000016">
    <property type="protein sequence ID" value="SDZ48086.1"/>
    <property type="molecule type" value="Genomic_DNA"/>
</dbReference>
<keyword evidence="2" id="KW-1185">Reference proteome</keyword>
<gene>
    <name evidence="1" type="ORF">SAMN05444412_116100</name>
</gene>
<dbReference type="Proteomes" id="UP000199663">
    <property type="component" value="Unassembled WGS sequence"/>
</dbReference>